<dbReference type="AlphaFoldDB" id="A0AAQ3T490"/>
<gene>
    <name evidence="2" type="ORF">U9M48_014432</name>
</gene>
<dbReference type="Proteomes" id="UP001341281">
    <property type="component" value="Chromosome 03"/>
</dbReference>
<reference evidence="2 3" key="1">
    <citation type="submission" date="2024-02" db="EMBL/GenBank/DDBJ databases">
        <title>High-quality chromosome-scale genome assembly of Pensacola bahiagrass (Paspalum notatum Flugge var. saurae).</title>
        <authorList>
            <person name="Vega J.M."/>
            <person name="Podio M."/>
            <person name="Orjuela J."/>
            <person name="Siena L.A."/>
            <person name="Pessino S.C."/>
            <person name="Combes M.C."/>
            <person name="Mariac C."/>
            <person name="Albertini E."/>
            <person name="Pupilli F."/>
            <person name="Ortiz J.P.A."/>
            <person name="Leblanc O."/>
        </authorList>
    </citation>
    <scope>NUCLEOTIDE SEQUENCE [LARGE SCALE GENOMIC DNA]</scope>
    <source>
        <strain evidence="2">R1</strain>
        <tissue evidence="2">Leaf</tissue>
    </source>
</reference>
<evidence type="ECO:0000313" key="3">
    <source>
        <dbReference type="Proteomes" id="UP001341281"/>
    </source>
</evidence>
<feature type="compositionally biased region" description="Basic and acidic residues" evidence="1">
    <location>
        <begin position="51"/>
        <end position="63"/>
    </location>
</feature>
<evidence type="ECO:0000313" key="2">
    <source>
        <dbReference type="EMBL" id="WVZ64997.1"/>
    </source>
</evidence>
<sequence length="63" mass="6744">MRCGDDEERGAFGRRSAGEAEFSSGFVGGGMPVMLRGRRRCVALSNNGGRGAERDNDRIVKAP</sequence>
<feature type="region of interest" description="Disordered" evidence="1">
    <location>
        <begin position="1"/>
        <end position="23"/>
    </location>
</feature>
<name>A0AAQ3T490_PASNO</name>
<organism evidence="2 3">
    <name type="scientific">Paspalum notatum var. saurae</name>
    <dbReference type="NCBI Taxonomy" id="547442"/>
    <lineage>
        <taxon>Eukaryota</taxon>
        <taxon>Viridiplantae</taxon>
        <taxon>Streptophyta</taxon>
        <taxon>Embryophyta</taxon>
        <taxon>Tracheophyta</taxon>
        <taxon>Spermatophyta</taxon>
        <taxon>Magnoliopsida</taxon>
        <taxon>Liliopsida</taxon>
        <taxon>Poales</taxon>
        <taxon>Poaceae</taxon>
        <taxon>PACMAD clade</taxon>
        <taxon>Panicoideae</taxon>
        <taxon>Andropogonodae</taxon>
        <taxon>Paspaleae</taxon>
        <taxon>Paspalinae</taxon>
        <taxon>Paspalum</taxon>
    </lineage>
</organism>
<protein>
    <submittedName>
        <fullName evidence="2">Uncharacterized protein</fullName>
    </submittedName>
</protein>
<feature type="region of interest" description="Disordered" evidence="1">
    <location>
        <begin position="44"/>
        <end position="63"/>
    </location>
</feature>
<proteinExistence type="predicted"/>
<dbReference type="EMBL" id="CP144747">
    <property type="protein sequence ID" value="WVZ64997.1"/>
    <property type="molecule type" value="Genomic_DNA"/>
</dbReference>
<accession>A0AAQ3T490</accession>
<evidence type="ECO:0000256" key="1">
    <source>
        <dbReference type="SAM" id="MobiDB-lite"/>
    </source>
</evidence>
<keyword evidence="3" id="KW-1185">Reference proteome</keyword>